<proteinExistence type="predicted"/>
<evidence type="ECO:0000256" key="1">
    <source>
        <dbReference type="SAM" id="Phobius"/>
    </source>
</evidence>
<keyword evidence="3" id="KW-1185">Reference proteome</keyword>
<evidence type="ECO:0000313" key="3">
    <source>
        <dbReference type="Proteomes" id="UP001608902"/>
    </source>
</evidence>
<protein>
    <submittedName>
        <fullName evidence="2">Uncharacterized protein</fullName>
    </submittedName>
</protein>
<comment type="caution">
    <text evidence="2">The sequence shown here is derived from an EMBL/GenBank/DDBJ whole genome shotgun (WGS) entry which is preliminary data.</text>
</comment>
<accession>A0ABD6ECF2</accession>
<gene>
    <name evidence="2" type="ORF">AB6A40_001197</name>
</gene>
<evidence type="ECO:0000313" key="2">
    <source>
        <dbReference type="EMBL" id="MFH4974488.1"/>
    </source>
</evidence>
<sequence>MKIPQKTNKTRHWLPPTLIMNKRAGVNFMRVFEKPKEIRSAFLSAYIGRWTYVETLYILLLIFDVLLLTVILLLESYSTTVYIYEEEVCELVSTITSVCSV</sequence>
<dbReference type="AlphaFoldDB" id="A0ABD6ECF2"/>
<name>A0ABD6ECF2_9BILA</name>
<keyword evidence="1" id="KW-0472">Membrane</keyword>
<dbReference type="EMBL" id="JBGFUD010000417">
    <property type="protein sequence ID" value="MFH4974488.1"/>
    <property type="molecule type" value="Genomic_DNA"/>
</dbReference>
<dbReference type="Proteomes" id="UP001608902">
    <property type="component" value="Unassembled WGS sequence"/>
</dbReference>
<keyword evidence="1" id="KW-0812">Transmembrane</keyword>
<organism evidence="2 3">
    <name type="scientific">Gnathostoma spinigerum</name>
    <dbReference type="NCBI Taxonomy" id="75299"/>
    <lineage>
        <taxon>Eukaryota</taxon>
        <taxon>Metazoa</taxon>
        <taxon>Ecdysozoa</taxon>
        <taxon>Nematoda</taxon>
        <taxon>Chromadorea</taxon>
        <taxon>Rhabditida</taxon>
        <taxon>Spirurina</taxon>
        <taxon>Gnathostomatomorpha</taxon>
        <taxon>Gnathostomatoidea</taxon>
        <taxon>Gnathostomatidae</taxon>
        <taxon>Gnathostoma</taxon>
    </lineage>
</organism>
<reference evidence="2 3" key="1">
    <citation type="submission" date="2024-08" db="EMBL/GenBank/DDBJ databases">
        <title>Gnathostoma spinigerum genome.</title>
        <authorList>
            <person name="Gonzalez-Bertolin B."/>
            <person name="Monzon S."/>
            <person name="Zaballos A."/>
            <person name="Jimenez P."/>
            <person name="Dekumyoy P."/>
            <person name="Varona S."/>
            <person name="Cuesta I."/>
            <person name="Sumanam S."/>
            <person name="Adisakwattana P."/>
            <person name="Gasser R.B."/>
            <person name="Hernandez-Gonzalez A."/>
            <person name="Young N.D."/>
            <person name="Perteguer M.J."/>
        </authorList>
    </citation>
    <scope>NUCLEOTIDE SEQUENCE [LARGE SCALE GENOMIC DNA]</scope>
    <source>
        <strain evidence="2">AL3</strain>
        <tissue evidence="2">Liver</tissue>
    </source>
</reference>
<feature type="transmembrane region" description="Helical" evidence="1">
    <location>
        <begin position="56"/>
        <end position="74"/>
    </location>
</feature>
<keyword evidence="1" id="KW-1133">Transmembrane helix</keyword>